<comment type="catalytic activity">
    <reaction evidence="9 10">
        <text>(2R)-3-phosphoglycerate + NAD(+) = 3-phosphooxypyruvate + NADH + H(+)</text>
        <dbReference type="Rhea" id="RHEA:12641"/>
        <dbReference type="ChEBI" id="CHEBI:15378"/>
        <dbReference type="ChEBI" id="CHEBI:18110"/>
        <dbReference type="ChEBI" id="CHEBI:57540"/>
        <dbReference type="ChEBI" id="CHEBI:57945"/>
        <dbReference type="ChEBI" id="CHEBI:58272"/>
        <dbReference type="EC" id="1.1.1.95"/>
    </reaction>
</comment>
<dbReference type="SUPFAM" id="SSF143548">
    <property type="entry name" value="Serine metabolism enzymes domain"/>
    <property type="match status" value="1"/>
</dbReference>
<proteinExistence type="evidence at transcript level"/>
<dbReference type="SUPFAM" id="SSF52283">
    <property type="entry name" value="Formate/glycerate dehydrogenase catalytic domain-like"/>
    <property type="match status" value="1"/>
</dbReference>
<dbReference type="UniPathway" id="UPA00135">
    <property type="reaction ID" value="UER00196"/>
</dbReference>
<dbReference type="InterPro" id="IPR006139">
    <property type="entry name" value="D-isomer_2_OHA_DH_cat_dom"/>
</dbReference>
<feature type="domain" description="D-isomer specific 2-hydroxyacid dehydrogenase catalytic" evidence="11">
    <location>
        <begin position="8"/>
        <end position="316"/>
    </location>
</feature>
<evidence type="ECO:0000259" key="11">
    <source>
        <dbReference type="Pfam" id="PF00389"/>
    </source>
</evidence>
<accession>A0A2L2Y071</accession>
<evidence type="ECO:0000256" key="4">
    <source>
        <dbReference type="ARBA" id="ARBA00022553"/>
    </source>
</evidence>
<dbReference type="OrthoDB" id="1621027at2759"/>
<sequence>MSLAIESVLISESVDPSCESILSQNGISTTTKVGLTAEQLKSEIQNYHGLIVRSATKVTSDIIAAGKNLKIIGRAGVGVDNIDCDAATKHGVLVINAPGGNTLSAAELTCCMITSLSRSIPEACATLKNGKWDRKRFMANELNGKTLAIIGLGRIGREVAFRMQAFGMKTIGFDPLVPAEESIKFGVETIELSEIWPLADYITVHTPLIPQTKNMLNKETFAKCRKGVKVVNCARGGIIDEDALFDALESGQCGGAGLDVYLEEPPKNTKLIQHPKVICTPHLGASTHEAQSRVAVEISEQMVALNQGQSAHGIVNSPAFSLSMSSANRDGVVLSKTVGHLIASLFTNTESGITVSVNVHGTDLHRKEIMFSTAVLIGMLQQRKKAANFVNAPTLAKDLGFTVEKVSTGPPKGHNLSVEVVASSANQKHSALVTLKGSNDPVLCAIDGHSFKVHPLLAGHLILLKSSLSSALTLYGSLIEKGVIDNASWSSCIDGKSWSVLNSNKPADLANIGHPVDFYAQISL</sequence>
<dbReference type="InterPro" id="IPR029009">
    <property type="entry name" value="ASB_dom_sf"/>
</dbReference>
<dbReference type="InterPro" id="IPR029752">
    <property type="entry name" value="D-isomer_DH_CS1"/>
</dbReference>
<evidence type="ECO:0000259" key="12">
    <source>
        <dbReference type="Pfam" id="PF02826"/>
    </source>
</evidence>
<keyword evidence="4" id="KW-0597">Phosphoprotein</keyword>
<dbReference type="GO" id="GO:0006564">
    <property type="term" value="P:L-serine biosynthetic process"/>
    <property type="evidence" value="ECO:0007669"/>
    <property type="project" value="UniProtKB-KW"/>
</dbReference>
<protein>
    <recommendedName>
        <fullName evidence="10">D-3-phosphoglycerate dehydrogenase</fullName>
        <ecNumber evidence="10">1.1.1.95</ecNumber>
    </recommendedName>
</protein>
<dbReference type="InterPro" id="IPR036291">
    <property type="entry name" value="NAD(P)-bd_dom_sf"/>
</dbReference>
<dbReference type="GO" id="GO:0051287">
    <property type="term" value="F:NAD binding"/>
    <property type="evidence" value="ECO:0007669"/>
    <property type="project" value="UniProtKB-UniRule"/>
</dbReference>
<evidence type="ECO:0000256" key="7">
    <source>
        <dbReference type="ARBA" id="ARBA00023027"/>
    </source>
</evidence>
<comment type="subunit">
    <text evidence="3">Homotetramer.</text>
</comment>
<dbReference type="InterPro" id="IPR006140">
    <property type="entry name" value="D-isomer_DH_NAD-bd"/>
</dbReference>
<keyword evidence="7 10" id="KW-0520">NAD</keyword>
<evidence type="ECO:0000256" key="10">
    <source>
        <dbReference type="RuleBase" id="RU363003"/>
    </source>
</evidence>
<dbReference type="Pfam" id="PF19304">
    <property type="entry name" value="PGDH_inter"/>
    <property type="match status" value="1"/>
</dbReference>
<evidence type="ECO:0000313" key="14">
    <source>
        <dbReference type="EMBL" id="LAA01592.1"/>
    </source>
</evidence>
<dbReference type="CDD" id="cd12173">
    <property type="entry name" value="PGDH_4"/>
    <property type="match status" value="1"/>
</dbReference>
<comment type="similarity">
    <text evidence="2 10">Belongs to the D-isomer specific 2-hydroxyacid dehydrogenase family.</text>
</comment>
<keyword evidence="6 10" id="KW-0560">Oxidoreductase</keyword>
<dbReference type="PANTHER" id="PTHR42938">
    <property type="entry name" value="FORMATE DEHYDROGENASE 1"/>
    <property type="match status" value="1"/>
</dbReference>
<keyword evidence="5" id="KW-0007">Acetylation</keyword>
<evidence type="ECO:0000256" key="3">
    <source>
        <dbReference type="ARBA" id="ARBA00011881"/>
    </source>
</evidence>
<dbReference type="InterPro" id="IPR006236">
    <property type="entry name" value="PGDH"/>
</dbReference>
<reference evidence="14" key="1">
    <citation type="journal article" date="2016" name="Mol. Ecol. Resour.">
        <title>Evaluation of the impact of RNA preservation methods of spiders for de novo transcriptome assembly.</title>
        <authorList>
            <person name="Kono N."/>
            <person name="Nakamura H."/>
            <person name="Ito Y."/>
            <person name="Tomita M."/>
            <person name="Arakawa K."/>
        </authorList>
    </citation>
    <scope>NUCLEOTIDE SEQUENCE</scope>
    <source>
        <tissue evidence="14">Whole body</tissue>
    </source>
</reference>
<dbReference type="GO" id="GO:0004617">
    <property type="term" value="F:phosphoglycerate dehydrogenase activity"/>
    <property type="evidence" value="ECO:0007669"/>
    <property type="project" value="UniProtKB-EC"/>
</dbReference>
<organism evidence="14">
    <name type="scientific">Parasteatoda tepidariorum</name>
    <name type="common">Common house spider</name>
    <name type="synonym">Achaearanea tepidariorum</name>
    <dbReference type="NCBI Taxonomy" id="114398"/>
    <lineage>
        <taxon>Eukaryota</taxon>
        <taxon>Metazoa</taxon>
        <taxon>Ecdysozoa</taxon>
        <taxon>Arthropoda</taxon>
        <taxon>Chelicerata</taxon>
        <taxon>Arachnida</taxon>
        <taxon>Araneae</taxon>
        <taxon>Araneomorphae</taxon>
        <taxon>Entelegynae</taxon>
        <taxon>Araneoidea</taxon>
        <taxon>Theridiidae</taxon>
        <taxon>Parasteatoda</taxon>
    </lineage>
</organism>
<feature type="domain" description="D-3-phosphoglycerate dehydrogenase ASB" evidence="13">
    <location>
        <begin position="333"/>
        <end position="446"/>
    </location>
</feature>
<dbReference type="InterPro" id="IPR045626">
    <property type="entry name" value="PGDH_ASB_dom"/>
</dbReference>
<dbReference type="EC" id="1.1.1.95" evidence="10"/>
<keyword evidence="10" id="KW-0028">Amino-acid biosynthesis</keyword>
<dbReference type="Gene3D" id="3.30.1330.90">
    <property type="entry name" value="D-3-phosphoglycerate dehydrogenase, domain 3"/>
    <property type="match status" value="1"/>
</dbReference>
<dbReference type="Gene3D" id="3.40.50.720">
    <property type="entry name" value="NAD(P)-binding Rossmann-like Domain"/>
    <property type="match status" value="2"/>
</dbReference>
<evidence type="ECO:0000256" key="5">
    <source>
        <dbReference type="ARBA" id="ARBA00022990"/>
    </source>
</evidence>
<dbReference type="NCBIfam" id="TIGR01327">
    <property type="entry name" value="PGDH"/>
    <property type="match status" value="1"/>
</dbReference>
<evidence type="ECO:0000256" key="8">
    <source>
        <dbReference type="ARBA" id="ARBA00023299"/>
    </source>
</evidence>
<evidence type="ECO:0000256" key="6">
    <source>
        <dbReference type="ARBA" id="ARBA00023002"/>
    </source>
</evidence>
<evidence type="ECO:0000259" key="13">
    <source>
        <dbReference type="Pfam" id="PF19304"/>
    </source>
</evidence>
<evidence type="ECO:0000256" key="2">
    <source>
        <dbReference type="ARBA" id="ARBA00005854"/>
    </source>
</evidence>
<dbReference type="Pfam" id="PF02826">
    <property type="entry name" value="2-Hacid_dh_C"/>
    <property type="match status" value="1"/>
</dbReference>
<dbReference type="PANTHER" id="PTHR42938:SF22">
    <property type="entry name" value="D-3-PHOSPHOGLYCERATE DEHYDROGENASE"/>
    <property type="match status" value="1"/>
</dbReference>
<dbReference type="PROSITE" id="PS00065">
    <property type="entry name" value="D_2_HYDROXYACID_DH_1"/>
    <property type="match status" value="1"/>
</dbReference>
<dbReference type="Pfam" id="PF00389">
    <property type="entry name" value="2-Hacid_dh"/>
    <property type="match status" value="1"/>
</dbReference>
<feature type="domain" description="D-isomer specific 2-hydroxyacid dehydrogenase NAD-binding" evidence="12">
    <location>
        <begin position="112"/>
        <end position="284"/>
    </location>
</feature>
<dbReference type="SUPFAM" id="SSF51735">
    <property type="entry name" value="NAD(P)-binding Rossmann-fold domains"/>
    <property type="match status" value="1"/>
</dbReference>
<dbReference type="AlphaFoldDB" id="A0A2L2Y071"/>
<name>A0A2L2Y071_PARTP</name>
<comment type="pathway">
    <text evidence="1 10">Amino-acid biosynthesis; L-serine biosynthesis; L-serine from 3-phospho-D-glycerate: step 1/3.</text>
</comment>
<dbReference type="EMBL" id="IAAA01000169">
    <property type="protein sequence ID" value="LAA01592.1"/>
    <property type="molecule type" value="mRNA"/>
</dbReference>
<evidence type="ECO:0000256" key="1">
    <source>
        <dbReference type="ARBA" id="ARBA00005216"/>
    </source>
</evidence>
<dbReference type="FunFam" id="3.40.50.720:FF:000021">
    <property type="entry name" value="D-3-phosphoglycerate dehydrogenase"/>
    <property type="match status" value="1"/>
</dbReference>
<evidence type="ECO:0000256" key="9">
    <source>
        <dbReference type="ARBA" id="ARBA00048731"/>
    </source>
</evidence>
<keyword evidence="8 10" id="KW-0718">Serine biosynthesis</keyword>